<dbReference type="EMBL" id="MN988521">
    <property type="protein sequence ID" value="QIG71144.1"/>
    <property type="molecule type" value="Genomic_DNA"/>
</dbReference>
<name>A0A7S5RFI6_9CAUD</name>
<keyword evidence="2" id="KW-1185">Reference proteome</keyword>
<organism evidence="1 2">
    <name type="scientific">Rhizobium phage RHph_TM30</name>
    <dbReference type="NCBI Taxonomy" id="2509764"/>
    <lineage>
        <taxon>Viruses</taxon>
        <taxon>Duplodnaviria</taxon>
        <taxon>Heunggongvirae</taxon>
        <taxon>Uroviricota</taxon>
        <taxon>Caudoviricetes</taxon>
        <taxon>Kleczkowskaviridae</taxon>
        <taxon>Cuauhnahuacvirus</taxon>
        <taxon>Cuauhnahuacvirus TM30</taxon>
    </lineage>
</organism>
<sequence length="191" mass="22583">MNYNIDTTEAELREQLQQKNRELDLKSPDLPDFTISKNMKKDRDDLKKYLYFLISNQSDFVKTLYKYSDKTMEMTISSDECGWRPKSHISRVVCNLNLKTLKVTYEAYETSFGILNSYANRPVEHKLIFKYKFVISPSALLKLTERFENAACECMKKLEIDREIAKKKQDEKDRLLGLIDFEVEQQLNHKS</sequence>
<reference evidence="1 2" key="1">
    <citation type="submission" date="2020-01" db="EMBL/GenBank/DDBJ databases">
        <title>Patterns of diversity and host range of bacteriophage communities associated with bean-nodulatin bacteria.</title>
        <authorList>
            <person name="Vann Cauwenberghe J."/>
            <person name="Santamaria R.I."/>
            <person name="Bustos P."/>
            <person name="Juarez S."/>
            <person name="Gonzalez V."/>
        </authorList>
    </citation>
    <scope>NUCLEOTIDE SEQUENCE [LARGE SCALE GENOMIC DNA]</scope>
</reference>
<protein>
    <submittedName>
        <fullName evidence="1">Uncharacterized protein</fullName>
    </submittedName>
</protein>
<gene>
    <name evidence="1" type="ORF">EVB93_037</name>
</gene>
<proteinExistence type="predicted"/>
<evidence type="ECO:0000313" key="1">
    <source>
        <dbReference type="EMBL" id="QIG71144.1"/>
    </source>
</evidence>
<evidence type="ECO:0000313" key="2">
    <source>
        <dbReference type="Proteomes" id="UP000629603"/>
    </source>
</evidence>
<accession>A0A7S5RFI6</accession>
<dbReference type="Proteomes" id="UP000629603">
    <property type="component" value="Segment"/>
</dbReference>